<dbReference type="PANTHER" id="PTHR34825:SF1">
    <property type="entry name" value="AAA-ATPASE-LIKE DOMAIN-CONTAINING PROTEIN"/>
    <property type="match status" value="1"/>
</dbReference>
<dbReference type="Pfam" id="PF09820">
    <property type="entry name" value="AAA-ATPase_like"/>
    <property type="match status" value="1"/>
</dbReference>
<dbReference type="AlphaFoldDB" id="C1DTT3"/>
<sequence>MKKLPIGISSLEKLRKENCYYVDKTHFVEKLVNKGNQFFLSRPRRFGKSLFVDTLKQAFLGNKQLFEGLYLENNWDWSVKYPVIHIDFGGGTVKDPQDLKNWIIKQLKRHMLTYNISVEDTDNVRFMFTDTIYSLYQEYKNPVVVLVDEYDKPILDNIENDNIENTEKAIEIREVLKDFYSILKASDQYLKLVFITGVSRFSKISIFSGLNQLNDITLDTEFATICGYTQSELETVFKDRLEGVNLEELKYWYNGYNWLGEKVYNPFDVLLFFDKKDFRPYWFETGTPTFLMKLILNNKVFLPKLEEIKANDEILANLDVDFLKIENLFFQTGYLTIRETKKLGLRTIYILTYPNFEVKSSFNNFFLSDILPSVSDKEDAQNSIVEAIEENDLEKIKTALYSFFASIPNDWYRRNDLDSYEGFYASVVYALFTGSGLDTKAEDTTNTGKIDLTVFYQDRAYIIEFKVVEKDSEGKALSQIKEKKYYEKYTSNCREIYLVGIEFSKEKRNIVYFEYEKLNIR</sequence>
<protein>
    <submittedName>
        <fullName evidence="2">Conserved protein, with A weak D-galactarate dehydratase/altronate hydrolase domain</fullName>
    </submittedName>
</protein>
<dbReference type="PANTHER" id="PTHR34825">
    <property type="entry name" value="CONSERVED PROTEIN, WITH A WEAK D-GALACTARATE DEHYDRATASE/ALTRONATE HYDROLASE DOMAIN"/>
    <property type="match status" value="1"/>
</dbReference>
<dbReference type="OrthoDB" id="8806at2"/>
<accession>C1DTT3</accession>
<reference evidence="2 3" key="1">
    <citation type="journal article" date="2009" name="J. Bacteriol.">
        <title>Complete and draft genome sequences of six members of the Aquificales.</title>
        <authorList>
            <person name="Reysenbach A.L."/>
            <person name="Hamamura N."/>
            <person name="Podar M."/>
            <person name="Griffiths E."/>
            <person name="Ferreira S."/>
            <person name="Hochstein R."/>
            <person name="Heidelberg J."/>
            <person name="Johnson J."/>
            <person name="Mead D."/>
            <person name="Pohorille A."/>
            <person name="Sarmiento M."/>
            <person name="Schweighofer K."/>
            <person name="Seshadri R."/>
            <person name="Voytek M.A."/>
        </authorList>
    </citation>
    <scope>NUCLEOTIDE SEQUENCE [LARGE SCALE GENOMIC DNA]</scope>
    <source>
        <strain evidence="3">Az-Fu1 / DSM 15241 / OCM 825</strain>
    </source>
</reference>
<dbReference type="InterPro" id="IPR018631">
    <property type="entry name" value="AAA-ATPase-like_dom"/>
</dbReference>
<feature type="domain" description="AAA-ATPase-like" evidence="1">
    <location>
        <begin position="5"/>
        <end position="207"/>
    </location>
</feature>
<dbReference type="STRING" id="204536.SULAZ_0529"/>
<keyword evidence="3" id="KW-1185">Reference proteome</keyword>
<organism evidence="2 3">
    <name type="scientific">Sulfurihydrogenibium azorense (strain DSM 15241 / OCM 825 / Az-Fu1)</name>
    <dbReference type="NCBI Taxonomy" id="204536"/>
    <lineage>
        <taxon>Bacteria</taxon>
        <taxon>Pseudomonadati</taxon>
        <taxon>Aquificota</taxon>
        <taxon>Aquificia</taxon>
        <taxon>Aquificales</taxon>
        <taxon>Hydrogenothermaceae</taxon>
        <taxon>Sulfurihydrogenibium</taxon>
    </lineage>
</organism>
<gene>
    <name evidence="2" type="ordered locus">SULAZ_0529</name>
</gene>
<proteinExistence type="predicted"/>
<dbReference type="InterPro" id="IPR012547">
    <property type="entry name" value="PDDEXK_9"/>
</dbReference>
<evidence type="ECO:0000259" key="1">
    <source>
        <dbReference type="Pfam" id="PF09820"/>
    </source>
</evidence>
<dbReference type="RefSeq" id="WP_012674796.1">
    <property type="nucleotide sequence ID" value="NC_012438.1"/>
</dbReference>
<dbReference type="Pfam" id="PF08011">
    <property type="entry name" value="PDDEXK_9"/>
    <property type="match status" value="1"/>
</dbReference>
<evidence type="ECO:0000313" key="3">
    <source>
        <dbReference type="Proteomes" id="UP000001369"/>
    </source>
</evidence>
<keyword evidence="2" id="KW-0378">Hydrolase</keyword>
<dbReference type="EMBL" id="CP001229">
    <property type="protein sequence ID" value="ACN99482.1"/>
    <property type="molecule type" value="Genomic_DNA"/>
</dbReference>
<dbReference type="HOGENOM" id="CLU_021114_0_0_0"/>
<dbReference type="Proteomes" id="UP000001369">
    <property type="component" value="Chromosome"/>
</dbReference>
<name>C1DTT3_SULAA</name>
<evidence type="ECO:0000313" key="2">
    <source>
        <dbReference type="EMBL" id="ACN99482.1"/>
    </source>
</evidence>
<dbReference type="eggNOG" id="COG1672">
    <property type="taxonomic scope" value="Bacteria"/>
</dbReference>
<dbReference type="KEGG" id="saf:SULAZ_0529"/>
<dbReference type="GO" id="GO:0016787">
    <property type="term" value="F:hydrolase activity"/>
    <property type="evidence" value="ECO:0007669"/>
    <property type="project" value="UniProtKB-KW"/>
</dbReference>